<dbReference type="Proteomes" id="UP000887565">
    <property type="component" value="Unplaced"/>
</dbReference>
<name>A0A915K9S6_ROMCU</name>
<evidence type="ECO:0000313" key="3">
    <source>
        <dbReference type="WBParaSite" id="nRc.2.0.1.t35119-RA"/>
    </source>
</evidence>
<reference evidence="3" key="1">
    <citation type="submission" date="2022-11" db="UniProtKB">
        <authorList>
            <consortium name="WormBaseParasite"/>
        </authorList>
    </citation>
    <scope>IDENTIFICATION</scope>
</reference>
<accession>A0A915K9S6</accession>
<proteinExistence type="predicted"/>
<evidence type="ECO:0000313" key="2">
    <source>
        <dbReference type="Proteomes" id="UP000887565"/>
    </source>
</evidence>
<keyword evidence="1" id="KW-0175">Coiled coil</keyword>
<organism evidence="2 3">
    <name type="scientific">Romanomermis culicivorax</name>
    <name type="common">Nematode worm</name>
    <dbReference type="NCBI Taxonomy" id="13658"/>
    <lineage>
        <taxon>Eukaryota</taxon>
        <taxon>Metazoa</taxon>
        <taxon>Ecdysozoa</taxon>
        <taxon>Nematoda</taxon>
        <taxon>Enoplea</taxon>
        <taxon>Dorylaimia</taxon>
        <taxon>Mermithida</taxon>
        <taxon>Mermithoidea</taxon>
        <taxon>Mermithidae</taxon>
        <taxon>Romanomermis</taxon>
    </lineage>
</organism>
<keyword evidence="2" id="KW-1185">Reference proteome</keyword>
<protein>
    <submittedName>
        <fullName evidence="3">Uncharacterized protein</fullName>
    </submittedName>
</protein>
<feature type="coiled-coil region" evidence="1">
    <location>
        <begin position="116"/>
        <end position="178"/>
    </location>
</feature>
<sequence>MEKDDLNKVLNSPCNGNLYSLSSPCSAPLSIPNAVNGLFSSSNNNCAANSYLISPNANRLVGSGQQQNYFSFSGLSDNTHRLFRASGSVGSKTYCRDMNMNNSVEPGNFSGNTVSNTALLNELQRTREELNAYKIKSSSLEENLKMMKQGYESWRKRMEEYRRKELVLEQEKIQATQERD</sequence>
<dbReference type="AlphaFoldDB" id="A0A915K9S6"/>
<dbReference type="WBParaSite" id="nRc.2.0.1.t35119-RA">
    <property type="protein sequence ID" value="nRc.2.0.1.t35119-RA"/>
    <property type="gene ID" value="nRc.2.0.1.g35119"/>
</dbReference>
<evidence type="ECO:0000256" key="1">
    <source>
        <dbReference type="SAM" id="Coils"/>
    </source>
</evidence>